<feature type="transmembrane region" description="Helical" evidence="5">
    <location>
        <begin position="322"/>
        <end position="343"/>
    </location>
</feature>
<evidence type="ECO:0000313" key="7">
    <source>
        <dbReference type="EMBL" id="MFC3301418.1"/>
    </source>
</evidence>
<dbReference type="SUPFAM" id="SSF103473">
    <property type="entry name" value="MFS general substrate transporter"/>
    <property type="match status" value="1"/>
</dbReference>
<feature type="transmembrane region" description="Helical" evidence="5">
    <location>
        <begin position="69"/>
        <end position="89"/>
    </location>
</feature>
<dbReference type="PANTHER" id="PTHR23521:SF3">
    <property type="entry name" value="MFS TRANSPORTER"/>
    <property type="match status" value="1"/>
</dbReference>
<feature type="transmembrane region" description="Helical" evidence="5">
    <location>
        <begin position="157"/>
        <end position="176"/>
    </location>
</feature>
<feature type="transmembrane region" description="Helical" evidence="5">
    <location>
        <begin position="196"/>
        <end position="217"/>
    </location>
</feature>
<dbReference type="PANTHER" id="PTHR23521">
    <property type="entry name" value="TRANSPORTER MFS SUPERFAMILY"/>
    <property type="match status" value="1"/>
</dbReference>
<dbReference type="PROSITE" id="PS50850">
    <property type="entry name" value="MFS"/>
    <property type="match status" value="1"/>
</dbReference>
<feature type="transmembrane region" description="Helical" evidence="5">
    <location>
        <begin position="263"/>
        <end position="283"/>
    </location>
</feature>
<dbReference type="InterPro" id="IPR036259">
    <property type="entry name" value="MFS_trans_sf"/>
</dbReference>
<evidence type="ECO:0000256" key="2">
    <source>
        <dbReference type="ARBA" id="ARBA00022989"/>
    </source>
</evidence>
<dbReference type="CDD" id="cd17477">
    <property type="entry name" value="MFS_YcaD_like"/>
    <property type="match status" value="1"/>
</dbReference>
<dbReference type="Proteomes" id="UP001595607">
    <property type="component" value="Unassembled WGS sequence"/>
</dbReference>
<dbReference type="RefSeq" id="WP_229786131.1">
    <property type="nucleotide sequence ID" value="NZ_BMXU01000001.1"/>
</dbReference>
<evidence type="ECO:0000259" key="6">
    <source>
        <dbReference type="PROSITE" id="PS50850"/>
    </source>
</evidence>
<dbReference type="InterPro" id="IPR011701">
    <property type="entry name" value="MFS"/>
</dbReference>
<feature type="transmembrane region" description="Helical" evidence="5">
    <location>
        <begin position="289"/>
        <end position="310"/>
    </location>
</feature>
<dbReference type="InterPro" id="IPR020846">
    <property type="entry name" value="MFS_dom"/>
</dbReference>
<proteinExistence type="predicted"/>
<keyword evidence="8" id="KW-1185">Reference proteome</keyword>
<keyword evidence="1 5" id="KW-0812">Transmembrane</keyword>
<reference evidence="8" key="1">
    <citation type="journal article" date="2019" name="Int. J. Syst. Evol. Microbiol.">
        <title>The Global Catalogue of Microorganisms (GCM) 10K type strain sequencing project: providing services to taxonomists for standard genome sequencing and annotation.</title>
        <authorList>
            <consortium name="The Broad Institute Genomics Platform"/>
            <consortium name="The Broad Institute Genome Sequencing Center for Infectious Disease"/>
            <person name="Wu L."/>
            <person name="Ma J."/>
        </authorList>
    </citation>
    <scope>NUCLEOTIDE SEQUENCE [LARGE SCALE GENOMIC DNA]</scope>
    <source>
        <strain evidence="8">KCTC 22245</strain>
    </source>
</reference>
<protein>
    <submittedName>
        <fullName evidence="7">MFS transporter</fullName>
    </submittedName>
</protein>
<gene>
    <name evidence="7" type="ORF">ACFONP_01565</name>
</gene>
<feature type="transmembrane region" description="Helical" evidence="5">
    <location>
        <begin position="355"/>
        <end position="376"/>
    </location>
</feature>
<accession>A0ABV7M8L9</accession>
<dbReference type="EMBL" id="JBHRVA010000002">
    <property type="protein sequence ID" value="MFC3301418.1"/>
    <property type="molecule type" value="Genomic_DNA"/>
</dbReference>
<feature type="compositionally biased region" description="Basic and acidic residues" evidence="4">
    <location>
        <begin position="399"/>
        <end position="409"/>
    </location>
</feature>
<feature type="domain" description="Major facilitator superfamily (MFS) profile" evidence="6">
    <location>
        <begin position="198"/>
        <end position="423"/>
    </location>
</feature>
<sequence>MRVAFSLISLLFAAALLFGSNGMHSTLLGVRGTLEGFPATAIALFLTAYYVGFIAGCRRAPKIIRDVGHIRAFTAFASIASAAAVSHALLVESWFWIATRVVTGFCFAGLQMILESWLNERATNENRGQVLSVYRVTDFTSATLFQAILPVFDPKSFVPFGVLTILISVALVPVALTRIPAPPVPKSSSLQLRRLWTVSPLAAVGAALIGLSASSYWSMGPLFVSGLGYPAEATGLFIGALIFGGALAQWPLGWLSDRMDRRYVIIGMAAAAVVIALSVPLLAGLGQAMLIVSGLVFGAVAVPAFGLAIAHANDHAEPGSSVAVNAGLLLLYGASACFGPLAASQLMRLFGTNALFWWIAAIYVALAAFGIVRISLREAPKVREEYVPIMRTNTGIFELDPRADPREQEPAPEPEPPEAGVRT</sequence>
<keyword evidence="3 5" id="KW-0472">Membrane</keyword>
<comment type="caution">
    <text evidence="7">The sequence shown here is derived from an EMBL/GenBank/DDBJ whole genome shotgun (WGS) entry which is preliminary data.</text>
</comment>
<evidence type="ECO:0000256" key="3">
    <source>
        <dbReference type="ARBA" id="ARBA00023136"/>
    </source>
</evidence>
<dbReference type="Pfam" id="PF07690">
    <property type="entry name" value="MFS_1"/>
    <property type="match status" value="1"/>
</dbReference>
<feature type="transmembrane region" description="Helical" evidence="5">
    <location>
        <begin position="38"/>
        <end position="57"/>
    </location>
</feature>
<feature type="transmembrane region" description="Helical" evidence="5">
    <location>
        <begin position="237"/>
        <end position="256"/>
    </location>
</feature>
<feature type="transmembrane region" description="Helical" evidence="5">
    <location>
        <begin position="130"/>
        <end position="151"/>
    </location>
</feature>
<feature type="transmembrane region" description="Helical" evidence="5">
    <location>
        <begin position="95"/>
        <end position="118"/>
    </location>
</feature>
<evidence type="ECO:0000256" key="1">
    <source>
        <dbReference type="ARBA" id="ARBA00022692"/>
    </source>
</evidence>
<organism evidence="7 8">
    <name type="scientific">Parvularcula lutaonensis</name>
    <dbReference type="NCBI Taxonomy" id="491923"/>
    <lineage>
        <taxon>Bacteria</taxon>
        <taxon>Pseudomonadati</taxon>
        <taxon>Pseudomonadota</taxon>
        <taxon>Alphaproteobacteria</taxon>
        <taxon>Parvularculales</taxon>
        <taxon>Parvularculaceae</taxon>
        <taxon>Parvularcula</taxon>
    </lineage>
</organism>
<evidence type="ECO:0000256" key="4">
    <source>
        <dbReference type="SAM" id="MobiDB-lite"/>
    </source>
</evidence>
<evidence type="ECO:0000313" key="8">
    <source>
        <dbReference type="Proteomes" id="UP001595607"/>
    </source>
</evidence>
<dbReference type="Gene3D" id="1.20.1250.20">
    <property type="entry name" value="MFS general substrate transporter like domains"/>
    <property type="match status" value="2"/>
</dbReference>
<evidence type="ECO:0000256" key="5">
    <source>
        <dbReference type="SAM" id="Phobius"/>
    </source>
</evidence>
<name>A0ABV7M8L9_9PROT</name>
<keyword evidence="2 5" id="KW-1133">Transmembrane helix</keyword>
<dbReference type="InterPro" id="IPR047200">
    <property type="entry name" value="MFS_YcaD-like"/>
</dbReference>
<feature type="region of interest" description="Disordered" evidence="4">
    <location>
        <begin position="398"/>
        <end position="423"/>
    </location>
</feature>